<feature type="domain" description="N-acetyltransferase" evidence="1">
    <location>
        <begin position="13"/>
        <end position="168"/>
    </location>
</feature>
<keyword evidence="3" id="KW-1185">Reference proteome</keyword>
<proteinExistence type="predicted"/>
<dbReference type="STRING" id="655355.SAMN05216283_10886"/>
<dbReference type="RefSeq" id="WP_093920602.1">
    <property type="nucleotide sequence ID" value="NZ_FONW01000008.1"/>
</dbReference>
<dbReference type="SUPFAM" id="SSF55729">
    <property type="entry name" value="Acyl-CoA N-acyltransferases (Nat)"/>
    <property type="match status" value="1"/>
</dbReference>
<dbReference type="GO" id="GO:0016747">
    <property type="term" value="F:acyltransferase activity, transferring groups other than amino-acyl groups"/>
    <property type="evidence" value="ECO:0007669"/>
    <property type="project" value="InterPro"/>
</dbReference>
<dbReference type="PANTHER" id="PTHR43610:SF1">
    <property type="entry name" value="N-ACETYLTRANSFERASE DOMAIN-CONTAINING PROTEIN"/>
    <property type="match status" value="1"/>
</dbReference>
<reference evidence="2 3" key="1">
    <citation type="submission" date="2016-10" db="EMBL/GenBank/DDBJ databases">
        <authorList>
            <person name="de Groot N.N."/>
        </authorList>
    </citation>
    <scope>NUCLEOTIDE SEQUENCE [LARGE SCALE GENOMIC DNA]</scope>
    <source>
        <strain evidence="2 3">CGMCC 1.9156</strain>
    </source>
</reference>
<gene>
    <name evidence="2" type="ORF">SAMN05216283_10886</name>
</gene>
<dbReference type="PANTHER" id="PTHR43610">
    <property type="entry name" value="BLL6696 PROTEIN"/>
    <property type="match status" value="1"/>
</dbReference>
<sequence length="191" mass="22558">MIDFDVILETKKVRLRPLQKEDLSQYRQTTNTPSLWTYFTSDLSIDNELEKWIDTACQQILKQQRLAFTIENKANAEIIGSTSLGNISYNNKRVEIGWTWIAKEFQGKGINDQIKYLMLKYCFENIGFERVESKTDVLNLPARKALARIGMTEEGILRSHTLMTHNRRRDTIYYSILRSEWNDIKKKNNWK</sequence>
<dbReference type="Gene3D" id="3.40.630.30">
    <property type="match status" value="1"/>
</dbReference>
<name>A0A1I2JGF9_9BACT</name>
<keyword evidence="2" id="KW-0808">Transferase</keyword>
<evidence type="ECO:0000313" key="2">
    <source>
        <dbReference type="EMBL" id="SFF51771.1"/>
    </source>
</evidence>
<evidence type="ECO:0000313" key="3">
    <source>
        <dbReference type="Proteomes" id="UP000198964"/>
    </source>
</evidence>
<dbReference type="PROSITE" id="PS51186">
    <property type="entry name" value="GNAT"/>
    <property type="match status" value="1"/>
</dbReference>
<dbReference type="AlphaFoldDB" id="A0A1I2JGF9"/>
<dbReference type="Proteomes" id="UP000198964">
    <property type="component" value="Unassembled WGS sequence"/>
</dbReference>
<organism evidence="2 3">
    <name type="scientific">Sunxiuqinia elliptica</name>
    <dbReference type="NCBI Taxonomy" id="655355"/>
    <lineage>
        <taxon>Bacteria</taxon>
        <taxon>Pseudomonadati</taxon>
        <taxon>Bacteroidota</taxon>
        <taxon>Bacteroidia</taxon>
        <taxon>Marinilabiliales</taxon>
        <taxon>Prolixibacteraceae</taxon>
        <taxon>Sunxiuqinia</taxon>
    </lineage>
</organism>
<protein>
    <submittedName>
        <fullName evidence="2">Protein N-acetyltransferase, RimJ/RimL family</fullName>
    </submittedName>
</protein>
<dbReference type="EMBL" id="FONW01000008">
    <property type="protein sequence ID" value="SFF51771.1"/>
    <property type="molecule type" value="Genomic_DNA"/>
</dbReference>
<dbReference type="InterPro" id="IPR000182">
    <property type="entry name" value="GNAT_dom"/>
</dbReference>
<evidence type="ECO:0000259" key="1">
    <source>
        <dbReference type="PROSITE" id="PS51186"/>
    </source>
</evidence>
<accession>A0A1I2JGF9</accession>
<dbReference type="Pfam" id="PF13302">
    <property type="entry name" value="Acetyltransf_3"/>
    <property type="match status" value="1"/>
</dbReference>
<dbReference type="InterPro" id="IPR016181">
    <property type="entry name" value="Acyl_CoA_acyltransferase"/>
</dbReference>